<evidence type="ECO:0008006" key="4">
    <source>
        <dbReference type="Google" id="ProtNLM"/>
    </source>
</evidence>
<keyword evidence="1" id="KW-0472">Membrane</keyword>
<feature type="transmembrane region" description="Helical" evidence="1">
    <location>
        <begin position="12"/>
        <end position="31"/>
    </location>
</feature>
<accession>A0A2P6M7U8</accession>
<comment type="caution">
    <text evidence="2">The sequence shown here is derived from an EMBL/GenBank/DDBJ whole genome shotgun (WGS) entry which is preliminary data.</text>
</comment>
<name>A0A2P6M7U8_9GAMM</name>
<keyword evidence="3" id="KW-1185">Reference proteome</keyword>
<dbReference type="AlphaFoldDB" id="A0A2P6M7U8"/>
<dbReference type="OrthoDB" id="7618855at2"/>
<feature type="transmembrane region" description="Helical" evidence="1">
    <location>
        <begin position="114"/>
        <end position="137"/>
    </location>
</feature>
<keyword evidence="1" id="KW-0812">Transmembrane</keyword>
<dbReference type="RefSeq" id="WP_106990813.1">
    <property type="nucleotide sequence ID" value="NZ_JAVEVW010000125.1"/>
</dbReference>
<evidence type="ECO:0000313" key="3">
    <source>
        <dbReference type="Proteomes" id="UP000241736"/>
    </source>
</evidence>
<evidence type="ECO:0000256" key="1">
    <source>
        <dbReference type="SAM" id="Phobius"/>
    </source>
</evidence>
<dbReference type="InterPro" id="IPR018681">
    <property type="entry name" value="DUF2165_transmembrane"/>
</dbReference>
<dbReference type="EMBL" id="PVLF01000014">
    <property type="protein sequence ID" value="PRH82055.1"/>
    <property type="molecule type" value="Genomic_DNA"/>
</dbReference>
<gene>
    <name evidence="2" type="ORF">C6N40_09660</name>
</gene>
<feature type="transmembrane region" description="Helical" evidence="1">
    <location>
        <begin position="72"/>
        <end position="93"/>
    </location>
</feature>
<reference evidence="2 3" key="1">
    <citation type="submission" date="2018-03" db="EMBL/GenBank/DDBJ databases">
        <title>Arenimonas caeni sp. nov., isolated from activated sludge.</title>
        <authorList>
            <person name="Liu H."/>
        </authorList>
    </citation>
    <scope>NUCLEOTIDE SEQUENCE [LARGE SCALE GENOMIC DNA]</scope>
    <source>
        <strain evidence="3">z29</strain>
    </source>
</reference>
<proteinExistence type="predicted"/>
<sequence>MSIPRSPLSASRCAKAVMLACLSAFAALVAYNNLSDYDSNFAFVQHVLAMDTVFADSTARWRAIGQPLAWHLAYWLIIASELLVAGLLGRGAWALWRARRASPAEFSRARQSALWGVLAGFVLWFGGFMVVGGEWFLMWQSSQWNGQESAFRFYLTLLAVGIFVQQEDA</sequence>
<dbReference type="Pfam" id="PF09933">
    <property type="entry name" value="DUF2165"/>
    <property type="match status" value="1"/>
</dbReference>
<dbReference type="Proteomes" id="UP000241736">
    <property type="component" value="Unassembled WGS sequence"/>
</dbReference>
<protein>
    <recommendedName>
        <fullName evidence="4">DUF2165 domain-containing protein</fullName>
    </recommendedName>
</protein>
<keyword evidence="1" id="KW-1133">Transmembrane helix</keyword>
<organism evidence="2 3">
    <name type="scientific">Arenimonas caeni</name>
    <dbReference type="NCBI Taxonomy" id="2058085"/>
    <lineage>
        <taxon>Bacteria</taxon>
        <taxon>Pseudomonadati</taxon>
        <taxon>Pseudomonadota</taxon>
        <taxon>Gammaproteobacteria</taxon>
        <taxon>Lysobacterales</taxon>
        <taxon>Lysobacteraceae</taxon>
        <taxon>Arenimonas</taxon>
    </lineage>
</organism>
<evidence type="ECO:0000313" key="2">
    <source>
        <dbReference type="EMBL" id="PRH82055.1"/>
    </source>
</evidence>